<keyword evidence="8" id="KW-0805">Transcription regulation</keyword>
<dbReference type="Proteomes" id="UP000824782">
    <property type="component" value="Unassembled WGS sequence"/>
</dbReference>
<evidence type="ECO:0000256" key="12">
    <source>
        <dbReference type="PROSITE-ProRule" id="PRU00042"/>
    </source>
</evidence>
<feature type="compositionally biased region" description="Polar residues" evidence="13">
    <location>
        <begin position="764"/>
        <end position="776"/>
    </location>
</feature>
<dbReference type="InterPro" id="IPR036051">
    <property type="entry name" value="KRAB_dom_sf"/>
</dbReference>
<dbReference type="FunFam" id="3.30.160.60:FF:000848">
    <property type="entry name" value="Zinc finger protein 35"/>
    <property type="match status" value="2"/>
</dbReference>
<keyword evidence="9" id="KW-0238">DNA-binding</keyword>
<dbReference type="InterPro" id="IPR036236">
    <property type="entry name" value="Znf_C2H2_sf"/>
</dbReference>
<evidence type="ECO:0000256" key="3">
    <source>
        <dbReference type="ARBA" id="ARBA00006991"/>
    </source>
</evidence>
<dbReference type="PROSITE" id="PS00028">
    <property type="entry name" value="ZINC_FINGER_C2H2_1"/>
    <property type="match status" value="8"/>
</dbReference>
<feature type="domain" description="C2H2-type" evidence="14">
    <location>
        <begin position="715"/>
        <end position="742"/>
    </location>
</feature>
<gene>
    <name evidence="16" type="ORF">GDO81_021481</name>
</gene>
<evidence type="ECO:0000256" key="9">
    <source>
        <dbReference type="ARBA" id="ARBA00023125"/>
    </source>
</evidence>
<dbReference type="EMBL" id="WNYA01016596">
    <property type="protein sequence ID" value="KAG8539086.1"/>
    <property type="molecule type" value="Genomic_DNA"/>
</dbReference>
<feature type="domain" description="C2H2-type" evidence="14">
    <location>
        <begin position="253"/>
        <end position="280"/>
    </location>
</feature>
<evidence type="ECO:0000256" key="8">
    <source>
        <dbReference type="ARBA" id="ARBA00023015"/>
    </source>
</evidence>
<evidence type="ECO:0000256" key="2">
    <source>
        <dbReference type="ARBA" id="ARBA00004123"/>
    </source>
</evidence>
<dbReference type="SMART" id="SM00355">
    <property type="entry name" value="ZnF_C2H2"/>
    <property type="match status" value="11"/>
</dbReference>
<feature type="region of interest" description="Disordered" evidence="13">
    <location>
        <begin position="354"/>
        <end position="449"/>
    </location>
</feature>
<protein>
    <recommendedName>
        <fullName evidence="18">PR domain zinc finger protein 1</fullName>
    </recommendedName>
</protein>
<evidence type="ECO:0000256" key="10">
    <source>
        <dbReference type="ARBA" id="ARBA00023163"/>
    </source>
</evidence>
<dbReference type="PROSITE" id="PS50157">
    <property type="entry name" value="ZINC_FINGER_C2H2_2"/>
    <property type="match status" value="11"/>
</dbReference>
<comment type="caution">
    <text evidence="16">The sequence shown here is derived from an EMBL/GenBank/DDBJ whole genome shotgun (WGS) entry which is preliminary data.</text>
</comment>
<feature type="compositionally biased region" description="Polar residues" evidence="13">
    <location>
        <begin position="385"/>
        <end position="408"/>
    </location>
</feature>
<dbReference type="FunFam" id="3.30.160.60:FF:000624">
    <property type="entry name" value="zinc finger protein 697"/>
    <property type="match status" value="2"/>
</dbReference>
<feature type="domain" description="C2H2-type" evidence="14">
    <location>
        <begin position="974"/>
        <end position="1001"/>
    </location>
</feature>
<evidence type="ECO:0000256" key="11">
    <source>
        <dbReference type="ARBA" id="ARBA00023242"/>
    </source>
</evidence>
<keyword evidence="5" id="KW-0677">Repeat</keyword>
<dbReference type="Gene3D" id="3.30.160.60">
    <property type="entry name" value="Classic Zinc Finger"/>
    <property type="match status" value="11"/>
</dbReference>
<evidence type="ECO:0000256" key="13">
    <source>
        <dbReference type="SAM" id="MobiDB-lite"/>
    </source>
</evidence>
<feature type="domain" description="C2H2-type" evidence="14">
    <location>
        <begin position="632"/>
        <end position="659"/>
    </location>
</feature>
<sequence length="1027" mass="115536">VFQLLVNFSDVAVYFSDEEWRHLEEWQKHLYMEVMQENLETLLSLEDIFLHFEELQENAPSVSSILPIRRDKDNINISNLQYKKPVHDVLEDLDKPCSVPNDHKVDHRRNKLPSTLVGEALVNLQNPGIDTLRSLDTHDRASLEDLLLTTSTIQTQDDEKTKIVDQLLTTSHKSNKVLSNSESIKLSPGIHTTETRNSFSRFSKDTTNCILLAEHEKLHRENKSFPCPDCGKTFIRKCILKLHRRTHTGERPFACTECGKRFSQRFNLVIHQRIHTGEKPYTCHTCDKGFRYKPALVRHEKEGTCVRHLPKTQVIEEKRSNGPNKTSPVPSCFPISHLASFSNTVDSKLLRPLSSSKDSRHNLQSLKDVSAATSSSHPPARSKFPSISNSHDLSRKSSALTRDQSSVKTLLAAPSSVCSSSGNITHSASSTYRPTQRRHPPAKSLSLNTKASSASAISISCSSHTKTPLASDSSISHSLNYKSPLDSSFSSMPRTLPSNKKLTLASRYSQYRSPAVNLLSSTSVDTIYQSSKKQSVTCSTSCQNQNAKLTSSLSSARNHPSAAEHPASSIMLCSPASCIKTYSSHYGKCSSLVTSTVHQSCIKEPPTSACHLPTYLPAISRPISHSRLEKPYKCSQCKKVFGHLSHLVEHQKSHTGSRNICPECNKSFIRKSTLILHKRTHTGERPYVCTECGRRFSQHFNLVVHQRIHTGENPYVCPECHKSFRYRTSLIRHQRDGPCKKKLPTENSSVSNLPQSPPTKDRTLSSPSASQQTQKVRNYDLPEVIKTFRMESPLKTWKSIECRTSFSPLAPLGRHLKSKRAPSSISEKRSVHTGPYKVNIWVKPSSDIAWKGIDALYSTLQSPGEVSLVSQNLKSTGHNPIDISPYCPPVAKRRPKSSSCVFDNRTSPDPRWRTVKNLYKCDQCRKCFSHSDQYVEHQAMHSGGHHRCTMCNKVFGKSSQLVLHQRTHTGEKPYSCGKCDKNFSQKFNLVVHQRIHTGEKPFICAQCSKAFRYRSGLLKHQKYDLCA</sequence>
<dbReference type="CDD" id="cd07765">
    <property type="entry name" value="KRAB_A-box"/>
    <property type="match status" value="1"/>
</dbReference>
<dbReference type="PANTHER" id="PTHR24381:SF390">
    <property type="entry name" value="ZINC FINGER PROTEIN 37 HOMOLOG"/>
    <property type="match status" value="1"/>
</dbReference>
<dbReference type="FunFam" id="3.30.160.60:FF:000744">
    <property type="entry name" value="zinc finger E-box-binding homeobox 1"/>
    <property type="match status" value="1"/>
</dbReference>
<evidence type="ECO:0000256" key="4">
    <source>
        <dbReference type="ARBA" id="ARBA00022723"/>
    </source>
</evidence>
<dbReference type="FunFam" id="3.30.160.60:FF:000060">
    <property type="entry name" value="zinc finger protein 436"/>
    <property type="match status" value="1"/>
</dbReference>
<feature type="domain" description="C2H2-type" evidence="14">
    <location>
        <begin position="1002"/>
        <end position="1022"/>
    </location>
</feature>
<dbReference type="Pfam" id="PF00096">
    <property type="entry name" value="zf-C2H2"/>
    <property type="match status" value="10"/>
</dbReference>
<feature type="region of interest" description="Disordered" evidence="13">
    <location>
        <begin position="735"/>
        <end position="776"/>
    </location>
</feature>
<name>A0AAV6YQ70_ENGPU</name>
<dbReference type="FunFam" id="3.30.160.60:FF:002343">
    <property type="entry name" value="Zinc finger protein 33A"/>
    <property type="match status" value="2"/>
</dbReference>
<feature type="compositionally biased region" description="Polar residues" evidence="13">
    <location>
        <begin position="416"/>
        <end position="434"/>
    </location>
</feature>
<evidence type="ECO:0000256" key="7">
    <source>
        <dbReference type="ARBA" id="ARBA00022833"/>
    </source>
</evidence>
<feature type="compositionally biased region" description="Polar residues" evidence="13">
    <location>
        <begin position="362"/>
        <end position="377"/>
    </location>
</feature>
<evidence type="ECO:0000256" key="5">
    <source>
        <dbReference type="ARBA" id="ARBA00022737"/>
    </source>
</evidence>
<feature type="non-terminal residue" evidence="16">
    <location>
        <position position="1"/>
    </location>
</feature>
<evidence type="ECO:0008006" key="18">
    <source>
        <dbReference type="Google" id="ProtNLM"/>
    </source>
</evidence>
<feature type="domain" description="KRAB" evidence="15">
    <location>
        <begin position="6"/>
        <end position="85"/>
    </location>
</feature>
<feature type="compositionally biased region" description="Polar residues" evidence="13">
    <location>
        <begin position="745"/>
        <end position="754"/>
    </location>
</feature>
<evidence type="ECO:0000313" key="17">
    <source>
        <dbReference type="Proteomes" id="UP000824782"/>
    </source>
</evidence>
<proteinExistence type="inferred from homology"/>
<comment type="subcellular location">
    <subcellularLocation>
        <location evidence="2">Nucleus</location>
    </subcellularLocation>
</comment>
<dbReference type="FunFam" id="3.30.160.60:FF:000295">
    <property type="entry name" value="zinc finger protein 19"/>
    <property type="match status" value="1"/>
</dbReference>
<dbReference type="InterPro" id="IPR013087">
    <property type="entry name" value="Znf_C2H2_type"/>
</dbReference>
<evidence type="ECO:0000256" key="6">
    <source>
        <dbReference type="ARBA" id="ARBA00022771"/>
    </source>
</evidence>
<comment type="function">
    <text evidence="1">May be involved in transcriptional regulation.</text>
</comment>
<feature type="domain" description="C2H2-type" evidence="14">
    <location>
        <begin position="659"/>
        <end position="686"/>
    </location>
</feature>
<feature type="domain" description="C2H2-type" evidence="14">
    <location>
        <begin position="281"/>
        <end position="313"/>
    </location>
</feature>
<dbReference type="Pfam" id="PF01352">
    <property type="entry name" value="KRAB"/>
    <property type="match status" value="1"/>
</dbReference>
<dbReference type="FunFam" id="3.30.160.60:FF:000394">
    <property type="entry name" value="Zinc finger protein 836"/>
    <property type="match status" value="1"/>
</dbReference>
<keyword evidence="11" id="KW-0539">Nucleus</keyword>
<evidence type="ECO:0000259" key="15">
    <source>
        <dbReference type="PROSITE" id="PS50805"/>
    </source>
</evidence>
<keyword evidence="17" id="KW-1185">Reference proteome</keyword>
<keyword evidence="6 12" id="KW-0863">Zinc-finger</keyword>
<dbReference type="PANTHER" id="PTHR24381">
    <property type="entry name" value="ZINC FINGER PROTEIN"/>
    <property type="match status" value="1"/>
</dbReference>
<dbReference type="PROSITE" id="PS50805">
    <property type="entry name" value="KRAB"/>
    <property type="match status" value="1"/>
</dbReference>
<keyword evidence="10" id="KW-0804">Transcription</keyword>
<reference evidence="16" key="1">
    <citation type="thesis" date="2020" institute="ProQuest LLC" country="789 East Eisenhower Parkway, Ann Arbor, MI, USA">
        <title>Comparative Genomics and Chromosome Evolution.</title>
        <authorList>
            <person name="Mudd A.B."/>
        </authorList>
    </citation>
    <scope>NUCLEOTIDE SEQUENCE</scope>
    <source>
        <strain evidence="16">237g6f4</strain>
        <tissue evidence="16">Blood</tissue>
    </source>
</reference>
<accession>A0AAV6YQ70</accession>
<organism evidence="16 17">
    <name type="scientific">Engystomops pustulosus</name>
    <name type="common">Tungara frog</name>
    <name type="synonym">Physalaemus pustulosus</name>
    <dbReference type="NCBI Taxonomy" id="76066"/>
    <lineage>
        <taxon>Eukaryota</taxon>
        <taxon>Metazoa</taxon>
        <taxon>Chordata</taxon>
        <taxon>Craniata</taxon>
        <taxon>Vertebrata</taxon>
        <taxon>Euteleostomi</taxon>
        <taxon>Amphibia</taxon>
        <taxon>Batrachia</taxon>
        <taxon>Anura</taxon>
        <taxon>Neobatrachia</taxon>
        <taxon>Hyloidea</taxon>
        <taxon>Leptodactylidae</taxon>
        <taxon>Leiuperinae</taxon>
        <taxon>Engystomops</taxon>
    </lineage>
</organism>
<dbReference type="GO" id="GO:0008270">
    <property type="term" value="F:zinc ion binding"/>
    <property type="evidence" value="ECO:0007669"/>
    <property type="project" value="UniProtKB-KW"/>
</dbReference>
<dbReference type="SUPFAM" id="SSF57667">
    <property type="entry name" value="beta-beta-alpha zinc fingers"/>
    <property type="match status" value="7"/>
</dbReference>
<dbReference type="GO" id="GO:0005634">
    <property type="term" value="C:nucleus"/>
    <property type="evidence" value="ECO:0007669"/>
    <property type="project" value="UniProtKB-SubCell"/>
</dbReference>
<feature type="domain" description="C2H2-type" evidence="14">
    <location>
        <begin position="919"/>
        <end position="946"/>
    </location>
</feature>
<evidence type="ECO:0000259" key="14">
    <source>
        <dbReference type="PROSITE" id="PS50157"/>
    </source>
</evidence>
<dbReference type="SUPFAM" id="SSF109640">
    <property type="entry name" value="KRAB domain (Kruppel-associated box)"/>
    <property type="match status" value="1"/>
</dbReference>
<dbReference type="InterPro" id="IPR001909">
    <property type="entry name" value="KRAB"/>
</dbReference>
<feature type="domain" description="C2H2-type" evidence="14">
    <location>
        <begin position="225"/>
        <end position="252"/>
    </location>
</feature>
<feature type="domain" description="C2H2-type" evidence="14">
    <location>
        <begin position="687"/>
        <end position="714"/>
    </location>
</feature>
<dbReference type="GO" id="GO:0000977">
    <property type="term" value="F:RNA polymerase II transcription regulatory region sequence-specific DNA binding"/>
    <property type="evidence" value="ECO:0007669"/>
    <property type="project" value="TreeGrafter"/>
</dbReference>
<keyword evidence="7" id="KW-0862">Zinc</keyword>
<feature type="domain" description="C2H2-type" evidence="14">
    <location>
        <begin position="946"/>
        <end position="973"/>
    </location>
</feature>
<dbReference type="SMART" id="SM00349">
    <property type="entry name" value="KRAB"/>
    <property type="match status" value="1"/>
</dbReference>
<dbReference type="GO" id="GO:0000981">
    <property type="term" value="F:DNA-binding transcription factor activity, RNA polymerase II-specific"/>
    <property type="evidence" value="ECO:0007669"/>
    <property type="project" value="TreeGrafter"/>
</dbReference>
<evidence type="ECO:0000256" key="1">
    <source>
        <dbReference type="ARBA" id="ARBA00003767"/>
    </source>
</evidence>
<dbReference type="Gene3D" id="6.10.140.140">
    <property type="match status" value="1"/>
</dbReference>
<dbReference type="AlphaFoldDB" id="A0AAV6YQ70"/>
<keyword evidence="4" id="KW-0479">Metal-binding</keyword>
<evidence type="ECO:0000313" key="16">
    <source>
        <dbReference type="EMBL" id="KAG8539086.1"/>
    </source>
</evidence>
<comment type="similarity">
    <text evidence="3">Belongs to the krueppel C2H2-type zinc-finger protein family.</text>
</comment>